<evidence type="ECO:0000256" key="1">
    <source>
        <dbReference type="ARBA" id="ARBA00004196"/>
    </source>
</evidence>
<organism evidence="9 10">
    <name type="scientific">Zingiber officinale</name>
    <name type="common">Ginger</name>
    <name type="synonym">Amomum zingiber</name>
    <dbReference type="NCBI Taxonomy" id="94328"/>
    <lineage>
        <taxon>Eukaryota</taxon>
        <taxon>Viridiplantae</taxon>
        <taxon>Streptophyta</taxon>
        <taxon>Embryophyta</taxon>
        <taxon>Tracheophyta</taxon>
        <taxon>Spermatophyta</taxon>
        <taxon>Magnoliopsida</taxon>
        <taxon>Liliopsida</taxon>
        <taxon>Zingiberales</taxon>
        <taxon>Zingiberaceae</taxon>
        <taxon>Zingiber</taxon>
    </lineage>
</organism>
<keyword evidence="6" id="KW-0472">Membrane</keyword>
<dbReference type="SUPFAM" id="SSF52058">
    <property type="entry name" value="L domain-like"/>
    <property type="match status" value="1"/>
</dbReference>
<dbReference type="PANTHER" id="PTHR48059:SF4">
    <property type="entry name" value="POLYGALACTURONASE INHIBITOR 1-RELATED"/>
    <property type="match status" value="1"/>
</dbReference>
<dbReference type="Gene3D" id="3.80.10.10">
    <property type="entry name" value="Ribonuclease Inhibitor"/>
    <property type="match status" value="1"/>
</dbReference>
<evidence type="ECO:0000256" key="4">
    <source>
        <dbReference type="ARBA" id="ARBA00022729"/>
    </source>
</evidence>
<keyword evidence="4 7" id="KW-0732">Signal</keyword>
<dbReference type="FunFam" id="3.80.10.10:FF:000400">
    <property type="entry name" value="Nuclear pore complex protein NUP107"/>
    <property type="match status" value="1"/>
</dbReference>
<dbReference type="EMBL" id="JACMSC010000003">
    <property type="protein sequence ID" value="KAG6527640.1"/>
    <property type="molecule type" value="Genomic_DNA"/>
</dbReference>
<dbReference type="PANTHER" id="PTHR48059">
    <property type="entry name" value="POLYGALACTURONASE INHIBITOR 1"/>
    <property type="match status" value="1"/>
</dbReference>
<protein>
    <recommendedName>
        <fullName evidence="8">Leucine-rich repeat-containing N-terminal plant-type domain-containing protein</fullName>
    </recommendedName>
</protein>
<evidence type="ECO:0000259" key="8">
    <source>
        <dbReference type="Pfam" id="PF08263"/>
    </source>
</evidence>
<dbReference type="InterPro" id="IPR051848">
    <property type="entry name" value="PGIP"/>
</dbReference>
<evidence type="ECO:0000256" key="7">
    <source>
        <dbReference type="SAM" id="SignalP"/>
    </source>
</evidence>
<feature type="signal peptide" evidence="7">
    <location>
        <begin position="1"/>
        <end position="20"/>
    </location>
</feature>
<dbReference type="AlphaFoldDB" id="A0A8J5HNA6"/>
<accession>A0A8J5HNA6</accession>
<evidence type="ECO:0000313" key="9">
    <source>
        <dbReference type="EMBL" id="KAG6527640.1"/>
    </source>
</evidence>
<dbReference type="Proteomes" id="UP000734854">
    <property type="component" value="Unassembled WGS sequence"/>
</dbReference>
<evidence type="ECO:0000256" key="6">
    <source>
        <dbReference type="ARBA" id="ARBA00023136"/>
    </source>
</evidence>
<name>A0A8J5HNA6_ZINOF</name>
<keyword evidence="5" id="KW-0677">Repeat</keyword>
<dbReference type="Pfam" id="PF08263">
    <property type="entry name" value="LRRNT_2"/>
    <property type="match status" value="1"/>
</dbReference>
<feature type="chain" id="PRO_5035172859" description="Leucine-rich repeat-containing N-terminal plant-type domain-containing protein" evidence="7">
    <location>
        <begin position="21"/>
        <end position="197"/>
    </location>
</feature>
<reference evidence="9 10" key="1">
    <citation type="submission" date="2020-08" db="EMBL/GenBank/DDBJ databases">
        <title>Plant Genome Project.</title>
        <authorList>
            <person name="Zhang R.-G."/>
        </authorList>
    </citation>
    <scope>NUCLEOTIDE SEQUENCE [LARGE SCALE GENOMIC DNA]</scope>
    <source>
        <tissue evidence="9">Rhizome</tissue>
    </source>
</reference>
<comment type="caution">
    <text evidence="9">The sequence shown here is derived from an EMBL/GenBank/DDBJ whole genome shotgun (WGS) entry which is preliminary data.</text>
</comment>
<evidence type="ECO:0000313" key="10">
    <source>
        <dbReference type="Proteomes" id="UP000734854"/>
    </source>
</evidence>
<dbReference type="GO" id="GO:0016020">
    <property type="term" value="C:membrane"/>
    <property type="evidence" value="ECO:0007669"/>
    <property type="project" value="UniProtKB-SubCell"/>
</dbReference>
<evidence type="ECO:0000256" key="2">
    <source>
        <dbReference type="ARBA" id="ARBA00004370"/>
    </source>
</evidence>
<feature type="domain" description="Leucine-rich repeat-containing N-terminal plant-type" evidence="8">
    <location>
        <begin position="29"/>
        <end position="66"/>
    </location>
</feature>
<keyword evidence="3" id="KW-0433">Leucine-rich repeat</keyword>
<sequence length="197" mass="21810">MSPQCALTALISLLFATVTAKAMISQWPEDDGAALLVFKEKLDGGGTTLPSWNQSTHFCTWQGVICGRRHPERVTTINLTTADLMGQISPSIGNLSFLRNIFLDDNSLDGEILSSIGRLCCLRFLVLKFNSLDGKIPFELFNCSELTIINLYRNRFVGNVLHWFDSLLVCKNNLTGVIPTLLANAHPSRSWCCTITT</sequence>
<dbReference type="InterPro" id="IPR032675">
    <property type="entry name" value="LRR_dom_sf"/>
</dbReference>
<dbReference type="InterPro" id="IPR013210">
    <property type="entry name" value="LRR_N_plant-typ"/>
</dbReference>
<gene>
    <name evidence="9" type="ORF">ZIOFF_009765</name>
</gene>
<comment type="subcellular location">
    <subcellularLocation>
        <location evidence="1">Cell envelope</location>
    </subcellularLocation>
    <subcellularLocation>
        <location evidence="2">Membrane</location>
    </subcellularLocation>
</comment>
<evidence type="ECO:0000256" key="5">
    <source>
        <dbReference type="ARBA" id="ARBA00022737"/>
    </source>
</evidence>
<keyword evidence="10" id="KW-1185">Reference proteome</keyword>
<proteinExistence type="predicted"/>
<evidence type="ECO:0000256" key="3">
    <source>
        <dbReference type="ARBA" id="ARBA00022614"/>
    </source>
</evidence>